<feature type="transmembrane region" description="Helical" evidence="1">
    <location>
        <begin position="148"/>
        <end position="169"/>
    </location>
</feature>
<dbReference type="EMBL" id="BMGS01000006">
    <property type="protein sequence ID" value="GGG47138.1"/>
    <property type="molecule type" value="Genomic_DNA"/>
</dbReference>
<proteinExistence type="predicted"/>
<name>A0ABQ1WVW9_9BACT</name>
<organism evidence="2 3">
    <name type="scientific">Hymenobacter glacieicola</name>
    <dbReference type="NCBI Taxonomy" id="1562124"/>
    <lineage>
        <taxon>Bacteria</taxon>
        <taxon>Pseudomonadati</taxon>
        <taxon>Bacteroidota</taxon>
        <taxon>Cytophagia</taxon>
        <taxon>Cytophagales</taxon>
        <taxon>Hymenobacteraceae</taxon>
        <taxon>Hymenobacter</taxon>
    </lineage>
</organism>
<dbReference type="RefSeq" id="WP_188558106.1">
    <property type="nucleotide sequence ID" value="NZ_BMGS01000006.1"/>
</dbReference>
<feature type="transmembrane region" description="Helical" evidence="1">
    <location>
        <begin position="40"/>
        <end position="59"/>
    </location>
</feature>
<evidence type="ECO:0000313" key="2">
    <source>
        <dbReference type="EMBL" id="GGG47138.1"/>
    </source>
</evidence>
<keyword evidence="3" id="KW-1185">Reference proteome</keyword>
<feature type="transmembrane region" description="Helical" evidence="1">
    <location>
        <begin position="79"/>
        <end position="101"/>
    </location>
</feature>
<feature type="transmembrane region" description="Helical" evidence="1">
    <location>
        <begin position="15"/>
        <end position="33"/>
    </location>
</feature>
<evidence type="ECO:0000256" key="1">
    <source>
        <dbReference type="SAM" id="Phobius"/>
    </source>
</evidence>
<dbReference type="InterPro" id="IPR025250">
    <property type="entry name" value="DUF4199"/>
</dbReference>
<keyword evidence="1" id="KW-0812">Transmembrane</keyword>
<protein>
    <recommendedName>
        <fullName evidence="4">DUF4199 domain-containing protein</fullName>
    </recommendedName>
</protein>
<reference evidence="3" key="1">
    <citation type="journal article" date="2019" name="Int. J. Syst. Evol. Microbiol.">
        <title>The Global Catalogue of Microorganisms (GCM) 10K type strain sequencing project: providing services to taxonomists for standard genome sequencing and annotation.</title>
        <authorList>
            <consortium name="The Broad Institute Genomics Platform"/>
            <consortium name="The Broad Institute Genome Sequencing Center for Infectious Disease"/>
            <person name="Wu L."/>
            <person name="Ma J."/>
        </authorList>
    </citation>
    <scope>NUCLEOTIDE SEQUENCE [LARGE SCALE GENOMIC DNA]</scope>
    <source>
        <strain evidence="3">CGMCC 1.12990</strain>
    </source>
</reference>
<evidence type="ECO:0000313" key="3">
    <source>
        <dbReference type="Proteomes" id="UP000601361"/>
    </source>
</evidence>
<dbReference type="Proteomes" id="UP000601361">
    <property type="component" value="Unassembled WGS sequence"/>
</dbReference>
<gene>
    <name evidence="2" type="ORF">GCM10011378_24170</name>
</gene>
<evidence type="ECO:0008006" key="4">
    <source>
        <dbReference type="Google" id="ProtNLM"/>
    </source>
</evidence>
<keyword evidence="1" id="KW-0472">Membrane</keyword>
<comment type="caution">
    <text evidence="2">The sequence shown here is derived from an EMBL/GenBank/DDBJ whole genome shotgun (WGS) entry which is preliminary data.</text>
</comment>
<keyword evidence="1" id="KW-1133">Transmembrane helix</keyword>
<sequence>MENTATPTATPVSVGIRYGLIVGIAGVILDLIFRMTGLGFKMPIVSLVLIAALWIVGMVMAHKEFKRNNTGFMTYKQGIVIGLMIGMLYGVLSGVFNYVYINFLDTNYVQSIRDYTEETLAKLNLPEEAMEKGLADFTQEKMGSALSIVKTIFGGVIGGLILSLIISAFTKHSRPEFE</sequence>
<accession>A0ABQ1WVW9</accession>
<dbReference type="Pfam" id="PF13858">
    <property type="entry name" value="DUF4199"/>
    <property type="match status" value="1"/>
</dbReference>